<feature type="region of interest" description="Disordered" evidence="1">
    <location>
        <begin position="1"/>
        <end position="26"/>
    </location>
</feature>
<keyword evidence="3" id="KW-1185">Reference proteome</keyword>
<dbReference type="Gene3D" id="1.25.40.20">
    <property type="entry name" value="Ankyrin repeat-containing domain"/>
    <property type="match status" value="1"/>
</dbReference>
<dbReference type="SUPFAM" id="SSF48403">
    <property type="entry name" value="Ankyrin repeat"/>
    <property type="match status" value="1"/>
</dbReference>
<dbReference type="EMBL" id="CP151506">
    <property type="protein sequence ID" value="WZN62528.1"/>
    <property type="molecule type" value="Genomic_DNA"/>
</dbReference>
<organism evidence="2 3">
    <name type="scientific">Chloropicon roscoffensis</name>
    <dbReference type="NCBI Taxonomy" id="1461544"/>
    <lineage>
        <taxon>Eukaryota</taxon>
        <taxon>Viridiplantae</taxon>
        <taxon>Chlorophyta</taxon>
        <taxon>Chloropicophyceae</taxon>
        <taxon>Chloropicales</taxon>
        <taxon>Chloropicaceae</taxon>
        <taxon>Chloropicon</taxon>
    </lineage>
</organism>
<dbReference type="InterPro" id="IPR028987">
    <property type="entry name" value="ATP_synth_B-like_membr_sf"/>
</dbReference>
<accession>A0AAX4P8T5</accession>
<protein>
    <submittedName>
        <fullName evidence="2">Ankyrin repeat protein</fullName>
    </submittedName>
</protein>
<dbReference type="InterPro" id="IPR036770">
    <property type="entry name" value="Ankyrin_rpt-contain_sf"/>
</dbReference>
<evidence type="ECO:0000256" key="1">
    <source>
        <dbReference type="SAM" id="MobiDB-lite"/>
    </source>
</evidence>
<dbReference type="InterPro" id="IPR052050">
    <property type="entry name" value="SecEffector_AnkRepeat"/>
</dbReference>
<feature type="compositionally biased region" description="Basic residues" evidence="1">
    <location>
        <begin position="75"/>
        <end position="88"/>
    </location>
</feature>
<feature type="region of interest" description="Disordered" evidence="1">
    <location>
        <begin position="44"/>
        <end position="91"/>
    </location>
</feature>
<evidence type="ECO:0000313" key="3">
    <source>
        <dbReference type="Proteomes" id="UP001472866"/>
    </source>
</evidence>
<proteinExistence type="predicted"/>
<dbReference type="SUPFAM" id="SSF81573">
    <property type="entry name" value="F1F0 ATP synthase subunit B, membrane domain"/>
    <property type="match status" value="1"/>
</dbReference>
<dbReference type="PANTHER" id="PTHR46586:SF3">
    <property type="entry name" value="ANKYRIN REPEAT-CONTAINING PROTEIN"/>
    <property type="match status" value="1"/>
</dbReference>
<name>A0AAX4P8T5_9CHLO</name>
<sequence>MVACASEPTAKHAKVDEADEEEDPLVRRREELVLMDANARAKGREVEEGLVREAEEKAERLEREANREASSCEKSKRKRLRRNAKKKGERMVREAKERAILESDRTLCEARLSFGQELRSVCAKLEAKNEKLLMCLPPELWQKILDENLDQNDMVALAMTCRFFREKQKVLGKMLETNFKSNRLRELLKSGKMASHSFGWFQWACDTFGIRPGFEWDDKESVHGAVSEGDLVNYAAVQGSAEILRWLMEEKGWELNEETDMWAGAGGSVEILEYVVDRGYKFDRPSCFLAARGGHLEALKFLRGLDPPCPWNERTCSDAAQGGHLDVLKFLRSQDPPCPWDERTCAWAAKKGHLEVLKWARSQTPPCPWAEEACAWAALGGHLDVLKWARSEDPPYPWSERTCSSAAYGGHLEVLQWARDQDPPCPWNKSTCAVAAEGGQLDVLKWFRAQDPPCPWDEDTCNRVAKGGHLDVLKWAREQDPPCPWSASTCSLAAEGGQLEVLRWLRAQDPPCP</sequence>
<evidence type="ECO:0000313" key="2">
    <source>
        <dbReference type="EMBL" id="WZN62528.1"/>
    </source>
</evidence>
<gene>
    <name evidence="2" type="ORF">HKI87_06g40650</name>
</gene>
<feature type="compositionally biased region" description="Basic and acidic residues" evidence="1">
    <location>
        <begin position="44"/>
        <end position="74"/>
    </location>
</feature>
<dbReference type="CDD" id="cd09917">
    <property type="entry name" value="F-box_SF"/>
    <property type="match status" value="1"/>
</dbReference>
<reference evidence="2 3" key="1">
    <citation type="submission" date="2024-03" db="EMBL/GenBank/DDBJ databases">
        <title>Complete genome sequence of the green alga Chloropicon roscoffensis RCC1871.</title>
        <authorList>
            <person name="Lemieux C."/>
            <person name="Pombert J.-F."/>
            <person name="Otis C."/>
            <person name="Turmel M."/>
        </authorList>
    </citation>
    <scope>NUCLEOTIDE SEQUENCE [LARGE SCALE GENOMIC DNA]</scope>
    <source>
        <strain evidence="2 3">RCC1871</strain>
    </source>
</reference>
<dbReference type="AlphaFoldDB" id="A0AAX4P8T5"/>
<dbReference type="PANTHER" id="PTHR46586">
    <property type="entry name" value="ANKYRIN REPEAT-CONTAINING PROTEIN"/>
    <property type="match status" value="1"/>
</dbReference>
<dbReference type="Proteomes" id="UP001472866">
    <property type="component" value="Chromosome 06"/>
</dbReference>